<feature type="transmembrane region" description="Helical" evidence="8">
    <location>
        <begin position="232"/>
        <end position="256"/>
    </location>
</feature>
<keyword evidence="5 8" id="KW-0812">Transmembrane</keyword>
<dbReference type="AlphaFoldDB" id="A0A8J2ZWN6"/>
<evidence type="ECO:0000259" key="9">
    <source>
        <dbReference type="PROSITE" id="PS51012"/>
    </source>
</evidence>
<keyword evidence="7 8" id="KW-0472">Membrane</keyword>
<comment type="similarity">
    <text evidence="2">Belongs to the ABC-2 integral membrane protein family.</text>
</comment>
<dbReference type="PANTHER" id="PTHR30294:SF38">
    <property type="entry name" value="TRANSPORT PERMEASE PROTEIN"/>
    <property type="match status" value="1"/>
</dbReference>
<reference evidence="10" key="2">
    <citation type="submission" date="2020-09" db="EMBL/GenBank/DDBJ databases">
        <authorList>
            <person name="Sun Q."/>
            <person name="Zhou Y."/>
        </authorList>
    </citation>
    <scope>NUCLEOTIDE SEQUENCE</scope>
    <source>
        <strain evidence="10">CGMCC 1.12777</strain>
    </source>
</reference>
<organism evidence="10 11">
    <name type="scientific">Pullulanibacillus pueri</name>
    <dbReference type="NCBI Taxonomy" id="1437324"/>
    <lineage>
        <taxon>Bacteria</taxon>
        <taxon>Bacillati</taxon>
        <taxon>Bacillota</taxon>
        <taxon>Bacilli</taxon>
        <taxon>Bacillales</taxon>
        <taxon>Sporolactobacillaceae</taxon>
        <taxon>Pullulanibacillus</taxon>
    </lineage>
</organism>
<evidence type="ECO:0000313" key="10">
    <source>
        <dbReference type="EMBL" id="GGH83812.1"/>
    </source>
</evidence>
<keyword evidence="4" id="KW-1003">Cell membrane</keyword>
<feature type="transmembrane region" description="Helical" evidence="8">
    <location>
        <begin position="23"/>
        <end position="43"/>
    </location>
</feature>
<feature type="transmembrane region" description="Helical" evidence="8">
    <location>
        <begin position="268"/>
        <end position="293"/>
    </location>
</feature>
<evidence type="ECO:0000256" key="5">
    <source>
        <dbReference type="ARBA" id="ARBA00022692"/>
    </source>
</evidence>
<dbReference type="InterPro" id="IPR047817">
    <property type="entry name" value="ABC2_TM_bact-type"/>
</dbReference>
<dbReference type="Gene3D" id="3.40.1710.10">
    <property type="entry name" value="abc type-2 transporter like domain"/>
    <property type="match status" value="1"/>
</dbReference>
<feature type="transmembrane region" description="Helical" evidence="8">
    <location>
        <begin position="305"/>
        <end position="323"/>
    </location>
</feature>
<evidence type="ECO:0000256" key="6">
    <source>
        <dbReference type="ARBA" id="ARBA00022989"/>
    </source>
</evidence>
<dbReference type="Proteomes" id="UP000656813">
    <property type="component" value="Unassembled WGS sequence"/>
</dbReference>
<name>A0A8J2ZWN6_9BACL</name>
<feature type="domain" description="ABC transmembrane type-2" evidence="9">
    <location>
        <begin position="150"/>
        <end position="381"/>
    </location>
</feature>
<dbReference type="EMBL" id="BMFV01000019">
    <property type="protein sequence ID" value="GGH83812.1"/>
    <property type="molecule type" value="Genomic_DNA"/>
</dbReference>
<dbReference type="InterPro" id="IPR013525">
    <property type="entry name" value="ABC2_TM"/>
</dbReference>
<sequence length="387" mass="43124">MKVGESVKAIIIKELKIMVKEKANFFFLLLMPLIFIVMFGSIFNNTDDASLTFHVVDQDQSTASKAFLKQITALPGMKVEKDSEANLQQQVHKIEQGQQDSLIVVPKDFEADLNAGQQAAIKLYQDPTQASSVAPIESVLNNITNQYREQKLQQTLVKMGQTQAEATQALKAPIQIKDVNTTSDNVDYISQVVPGMTVMFVFYIMISMVRRFFKEKESGLISRIRSTSIKPYYYLIGMWIPFVLTVIAQCIVLFAFGHWMYDLKLGDLTAMALIIICISLCGTGIGLALSFLVSGETVGMVVTQVIALAGAMLGGLWVPSYLMPDFVQKLGHFFPQFWAQKALQDIIVHHAHVGDIWKSLGVLLIFAVLGFIVAIIRFPRFLRSAAN</sequence>
<gene>
    <name evidence="10" type="ORF">GCM10007096_25440</name>
</gene>
<reference evidence="10" key="1">
    <citation type="journal article" date="2014" name="Int. J. Syst. Evol. Microbiol.">
        <title>Complete genome sequence of Corynebacterium casei LMG S-19264T (=DSM 44701T), isolated from a smear-ripened cheese.</title>
        <authorList>
            <consortium name="US DOE Joint Genome Institute (JGI-PGF)"/>
            <person name="Walter F."/>
            <person name="Albersmeier A."/>
            <person name="Kalinowski J."/>
            <person name="Ruckert C."/>
        </authorList>
    </citation>
    <scope>NUCLEOTIDE SEQUENCE</scope>
    <source>
        <strain evidence="10">CGMCC 1.12777</strain>
    </source>
</reference>
<evidence type="ECO:0000256" key="8">
    <source>
        <dbReference type="SAM" id="Phobius"/>
    </source>
</evidence>
<dbReference type="PROSITE" id="PS51012">
    <property type="entry name" value="ABC_TM2"/>
    <property type="match status" value="1"/>
</dbReference>
<dbReference type="Pfam" id="PF12698">
    <property type="entry name" value="ABC2_membrane_3"/>
    <property type="match status" value="1"/>
</dbReference>
<evidence type="ECO:0000256" key="2">
    <source>
        <dbReference type="ARBA" id="ARBA00007783"/>
    </source>
</evidence>
<keyword evidence="11" id="KW-1185">Reference proteome</keyword>
<dbReference type="InterPro" id="IPR051449">
    <property type="entry name" value="ABC-2_transporter_component"/>
</dbReference>
<dbReference type="GO" id="GO:0140359">
    <property type="term" value="F:ABC-type transporter activity"/>
    <property type="evidence" value="ECO:0007669"/>
    <property type="project" value="InterPro"/>
</dbReference>
<dbReference type="GO" id="GO:0005886">
    <property type="term" value="C:plasma membrane"/>
    <property type="evidence" value="ECO:0007669"/>
    <property type="project" value="UniProtKB-SubCell"/>
</dbReference>
<proteinExistence type="inferred from homology"/>
<evidence type="ECO:0000256" key="3">
    <source>
        <dbReference type="ARBA" id="ARBA00022448"/>
    </source>
</evidence>
<keyword evidence="6 8" id="KW-1133">Transmembrane helix</keyword>
<dbReference type="PANTHER" id="PTHR30294">
    <property type="entry name" value="MEMBRANE COMPONENT OF ABC TRANSPORTER YHHJ-RELATED"/>
    <property type="match status" value="1"/>
</dbReference>
<evidence type="ECO:0000256" key="1">
    <source>
        <dbReference type="ARBA" id="ARBA00004651"/>
    </source>
</evidence>
<evidence type="ECO:0000256" key="7">
    <source>
        <dbReference type="ARBA" id="ARBA00023136"/>
    </source>
</evidence>
<feature type="transmembrane region" description="Helical" evidence="8">
    <location>
        <begin position="188"/>
        <end position="206"/>
    </location>
</feature>
<evidence type="ECO:0000313" key="11">
    <source>
        <dbReference type="Proteomes" id="UP000656813"/>
    </source>
</evidence>
<keyword evidence="3" id="KW-0813">Transport</keyword>
<protein>
    <recommendedName>
        <fullName evidence="9">ABC transmembrane type-2 domain-containing protein</fullName>
    </recommendedName>
</protein>
<feature type="transmembrane region" description="Helical" evidence="8">
    <location>
        <begin position="360"/>
        <end position="378"/>
    </location>
</feature>
<comment type="caution">
    <text evidence="10">The sequence shown here is derived from an EMBL/GenBank/DDBJ whole genome shotgun (WGS) entry which is preliminary data.</text>
</comment>
<evidence type="ECO:0000256" key="4">
    <source>
        <dbReference type="ARBA" id="ARBA00022475"/>
    </source>
</evidence>
<accession>A0A8J2ZWN6</accession>
<comment type="subcellular location">
    <subcellularLocation>
        <location evidence="1">Cell membrane</location>
        <topology evidence="1">Multi-pass membrane protein</topology>
    </subcellularLocation>
</comment>